<accession>A0A9Q4B0E8</accession>
<dbReference type="AlphaFoldDB" id="A0A9Q4B0E8"/>
<keyword evidence="1" id="KW-0472">Membrane</keyword>
<organism evidence="2 3">
    <name type="scientific">Salipaludibacillus agaradhaerens</name>
    <name type="common">Bacillus agaradhaerens</name>
    <dbReference type="NCBI Taxonomy" id="76935"/>
    <lineage>
        <taxon>Bacteria</taxon>
        <taxon>Bacillati</taxon>
        <taxon>Bacillota</taxon>
        <taxon>Bacilli</taxon>
        <taxon>Bacillales</taxon>
        <taxon>Bacillaceae</taxon>
    </lineage>
</organism>
<keyword evidence="1" id="KW-0812">Transmembrane</keyword>
<evidence type="ECO:0000313" key="3">
    <source>
        <dbReference type="Proteomes" id="UP001057753"/>
    </source>
</evidence>
<keyword evidence="1" id="KW-1133">Transmembrane helix</keyword>
<feature type="transmembrane region" description="Helical" evidence="1">
    <location>
        <begin position="12"/>
        <end position="30"/>
    </location>
</feature>
<name>A0A9Q4B0E8_SALAG</name>
<evidence type="ECO:0008006" key="4">
    <source>
        <dbReference type="Google" id="ProtNLM"/>
    </source>
</evidence>
<proteinExistence type="predicted"/>
<keyword evidence="3" id="KW-1185">Reference proteome</keyword>
<comment type="caution">
    <text evidence="2">The sequence shown here is derived from an EMBL/GenBank/DDBJ whole genome shotgun (WGS) entry which is preliminary data.</text>
</comment>
<dbReference type="EMBL" id="JABXYM010000001">
    <property type="protein sequence ID" value="MCR6095870.1"/>
    <property type="molecule type" value="Genomic_DNA"/>
</dbReference>
<dbReference type="RefSeq" id="WP_257820614.1">
    <property type="nucleotide sequence ID" value="NZ_JABXYM010000001.1"/>
</dbReference>
<sequence>MGKVKHRTRVFYIIFSLTFFIILVVAYFIFSSDINSSSTLLSAVEGQDSHLKLMSEGLGKHLEEIEGEQGSFDETGPYEGGTFYRYPDVTYFTAYAKGPVIAVAARAENLTKKDVEAIAKLRHTSAILIYNNEAENTRVEIYEDSHFEVVIEYSDVQDSIELVWLTEHHLFSR</sequence>
<evidence type="ECO:0000256" key="1">
    <source>
        <dbReference type="SAM" id="Phobius"/>
    </source>
</evidence>
<gene>
    <name evidence="2" type="ORF">HXA33_04875</name>
</gene>
<protein>
    <recommendedName>
        <fullName evidence="4">DUF4309 domain-containing protein</fullName>
    </recommendedName>
</protein>
<dbReference type="Proteomes" id="UP001057753">
    <property type="component" value="Unassembled WGS sequence"/>
</dbReference>
<evidence type="ECO:0000313" key="2">
    <source>
        <dbReference type="EMBL" id="MCR6095870.1"/>
    </source>
</evidence>
<reference evidence="2" key="1">
    <citation type="submission" date="2020-06" db="EMBL/GenBank/DDBJ databases">
        <title>Insight into the genomes of haloalkaliphilic bacilli from Kenyan soda lakes.</title>
        <authorList>
            <person name="Mwirichia R."/>
            <person name="Villamizar G.C."/>
            <person name="Poehlein A."/>
            <person name="Mugweru J."/>
            <person name="Kipnyargis A."/>
            <person name="Kiplimo D."/>
            <person name="Orwa P."/>
            <person name="Daniel R."/>
        </authorList>
    </citation>
    <scope>NUCLEOTIDE SEQUENCE</scope>
    <source>
        <strain evidence="2">B1096_S55</strain>
    </source>
</reference>